<dbReference type="EMBL" id="JACJKY010000016">
    <property type="protein sequence ID" value="MBM6921447.1"/>
    <property type="molecule type" value="Genomic_DNA"/>
</dbReference>
<name>A0A939BEY2_9FIRM</name>
<proteinExistence type="predicted"/>
<comment type="caution">
    <text evidence="1">The sequence shown here is derived from an EMBL/GenBank/DDBJ whole genome shotgun (WGS) entry which is preliminary data.</text>
</comment>
<evidence type="ECO:0000313" key="1">
    <source>
        <dbReference type="EMBL" id="MBM6921447.1"/>
    </source>
</evidence>
<sequence length="50" mass="5347">MNPFDILLIVLLAGGCLAAVFSVRRQKKHGKCSGGCAGCSRQCQSHLKED</sequence>
<accession>A0A939BEY2</accession>
<dbReference type="RefSeq" id="WP_204447403.1">
    <property type="nucleotide sequence ID" value="NZ_JACJKY010000016.1"/>
</dbReference>
<organism evidence="1 2">
    <name type="scientific">Merdimmobilis hominis</name>
    <dbReference type="NCBI Taxonomy" id="2897707"/>
    <lineage>
        <taxon>Bacteria</taxon>
        <taxon>Bacillati</taxon>
        <taxon>Bacillota</taxon>
        <taxon>Clostridia</taxon>
        <taxon>Eubacteriales</taxon>
        <taxon>Oscillospiraceae</taxon>
        <taxon>Merdimmobilis</taxon>
    </lineage>
</organism>
<dbReference type="Proteomes" id="UP000774750">
    <property type="component" value="Unassembled WGS sequence"/>
</dbReference>
<dbReference type="AlphaFoldDB" id="A0A939BEY2"/>
<gene>
    <name evidence="1" type="ORF">H6A12_09800</name>
</gene>
<reference evidence="1" key="1">
    <citation type="submission" date="2020-08" db="EMBL/GenBank/DDBJ databases">
        <authorList>
            <person name="Cejkova D."/>
            <person name="Kubasova T."/>
            <person name="Jahodarova E."/>
            <person name="Rychlik I."/>
        </authorList>
    </citation>
    <scope>NUCLEOTIDE SEQUENCE</scope>
    <source>
        <strain evidence="1">An559</strain>
    </source>
</reference>
<keyword evidence="2" id="KW-1185">Reference proteome</keyword>
<evidence type="ECO:0000313" key="2">
    <source>
        <dbReference type="Proteomes" id="UP000774750"/>
    </source>
</evidence>
<reference evidence="1" key="2">
    <citation type="journal article" date="2021" name="Sci. Rep.">
        <title>The distribution of antibiotic resistance genes in chicken gut microbiota commensals.</title>
        <authorList>
            <person name="Juricova H."/>
            <person name="Matiasovicova J."/>
            <person name="Kubasova T."/>
            <person name="Cejkova D."/>
            <person name="Rychlik I."/>
        </authorList>
    </citation>
    <scope>NUCLEOTIDE SEQUENCE</scope>
    <source>
        <strain evidence="1">An559</strain>
    </source>
</reference>
<protein>
    <submittedName>
        <fullName evidence="1">FeoB-associated Cys-rich membrane protein</fullName>
    </submittedName>
</protein>
<dbReference type="Pfam" id="PF12669">
    <property type="entry name" value="FeoB_associated"/>
    <property type="match status" value="1"/>
</dbReference>